<feature type="compositionally biased region" description="Polar residues" evidence="1">
    <location>
        <begin position="1"/>
        <end position="11"/>
    </location>
</feature>
<proteinExistence type="predicted"/>
<dbReference type="AlphaFoldDB" id="A0A834JW60"/>
<feature type="compositionally biased region" description="Gly residues" evidence="1">
    <location>
        <begin position="48"/>
        <end position="59"/>
    </location>
</feature>
<dbReference type="EMBL" id="JACSDZ010000009">
    <property type="protein sequence ID" value="KAF7395556.1"/>
    <property type="molecule type" value="Genomic_DNA"/>
</dbReference>
<feature type="compositionally biased region" description="Low complexity" evidence="1">
    <location>
        <begin position="82"/>
        <end position="108"/>
    </location>
</feature>
<feature type="compositionally biased region" description="Basic and acidic residues" evidence="1">
    <location>
        <begin position="35"/>
        <end position="47"/>
    </location>
</feature>
<feature type="region of interest" description="Disordered" evidence="1">
    <location>
        <begin position="1"/>
        <end position="108"/>
    </location>
</feature>
<dbReference type="Proteomes" id="UP000617340">
    <property type="component" value="Unassembled WGS sequence"/>
</dbReference>
<feature type="compositionally biased region" description="Basic and acidic residues" evidence="1">
    <location>
        <begin position="60"/>
        <end position="72"/>
    </location>
</feature>
<evidence type="ECO:0000256" key="1">
    <source>
        <dbReference type="SAM" id="MobiDB-lite"/>
    </source>
</evidence>
<sequence>MWQRVSFSTDLDCSKRRSCTPVSDNKDGDEDDEENKIREEEYYETRGDGGGGERSGGGGGRREEGGRWRWWWEEEEEEEETSSSSSSSTNTATTTTTTTSTTTTATTTITTTSLATPLNGNVHRCENNFAKAIAESNKRRHESDLYVRPSWTDAAIALDQLEKYFLDIKFSRIRDSTKDHTYR</sequence>
<reference evidence="2" key="1">
    <citation type="journal article" date="2020" name="G3 (Bethesda)">
        <title>High-Quality Assemblies for Three Invasive Social Wasps from the &lt;i&gt;Vespula&lt;/i&gt; Genus.</title>
        <authorList>
            <person name="Harrop T.W.R."/>
            <person name="Guhlin J."/>
            <person name="McLaughlin G.M."/>
            <person name="Permina E."/>
            <person name="Stockwell P."/>
            <person name="Gilligan J."/>
            <person name="Le Lec M.F."/>
            <person name="Gruber M.A.M."/>
            <person name="Quinn O."/>
            <person name="Lovegrove M."/>
            <person name="Duncan E.J."/>
            <person name="Remnant E.J."/>
            <person name="Van Eeckhoven J."/>
            <person name="Graham B."/>
            <person name="Knapp R.A."/>
            <person name="Langford K.W."/>
            <person name="Kronenberg Z."/>
            <person name="Press M.O."/>
            <person name="Eacker S.M."/>
            <person name="Wilson-Rankin E.E."/>
            <person name="Purcell J."/>
            <person name="Lester P.J."/>
            <person name="Dearden P.K."/>
        </authorList>
    </citation>
    <scope>NUCLEOTIDE SEQUENCE</scope>
    <source>
        <strain evidence="2">Linc-1</strain>
    </source>
</reference>
<organism evidence="2 3">
    <name type="scientific">Vespula germanica</name>
    <name type="common">German yellow jacket</name>
    <name type="synonym">Paravespula germanica</name>
    <dbReference type="NCBI Taxonomy" id="30212"/>
    <lineage>
        <taxon>Eukaryota</taxon>
        <taxon>Metazoa</taxon>
        <taxon>Ecdysozoa</taxon>
        <taxon>Arthropoda</taxon>
        <taxon>Hexapoda</taxon>
        <taxon>Insecta</taxon>
        <taxon>Pterygota</taxon>
        <taxon>Neoptera</taxon>
        <taxon>Endopterygota</taxon>
        <taxon>Hymenoptera</taxon>
        <taxon>Apocrita</taxon>
        <taxon>Aculeata</taxon>
        <taxon>Vespoidea</taxon>
        <taxon>Vespidae</taxon>
        <taxon>Vespinae</taxon>
        <taxon>Vespula</taxon>
    </lineage>
</organism>
<evidence type="ECO:0000313" key="2">
    <source>
        <dbReference type="EMBL" id="KAF7395556.1"/>
    </source>
</evidence>
<comment type="caution">
    <text evidence="2">The sequence shown here is derived from an EMBL/GenBank/DDBJ whole genome shotgun (WGS) entry which is preliminary data.</text>
</comment>
<gene>
    <name evidence="2" type="ORF">HZH68_009606</name>
</gene>
<name>A0A834JW60_VESGE</name>
<evidence type="ECO:0000313" key="3">
    <source>
        <dbReference type="Proteomes" id="UP000617340"/>
    </source>
</evidence>
<keyword evidence="3" id="KW-1185">Reference proteome</keyword>
<accession>A0A834JW60</accession>
<protein>
    <submittedName>
        <fullName evidence="2">Uncharacterized protein</fullName>
    </submittedName>
</protein>